<accession>A0A0F9HDM0</accession>
<dbReference type="EMBL" id="LAZR01023073">
    <property type="protein sequence ID" value="KKL79755.1"/>
    <property type="molecule type" value="Genomic_DNA"/>
</dbReference>
<dbReference type="AlphaFoldDB" id="A0A0F9HDM0"/>
<protein>
    <submittedName>
        <fullName evidence="1">Uncharacterized protein</fullName>
    </submittedName>
</protein>
<name>A0A0F9HDM0_9ZZZZ</name>
<comment type="caution">
    <text evidence="1">The sequence shown here is derived from an EMBL/GenBank/DDBJ whole genome shotgun (WGS) entry which is preliminary data.</text>
</comment>
<organism evidence="1">
    <name type="scientific">marine sediment metagenome</name>
    <dbReference type="NCBI Taxonomy" id="412755"/>
    <lineage>
        <taxon>unclassified sequences</taxon>
        <taxon>metagenomes</taxon>
        <taxon>ecological metagenomes</taxon>
    </lineage>
</organism>
<evidence type="ECO:0000313" key="1">
    <source>
        <dbReference type="EMBL" id="KKL79755.1"/>
    </source>
</evidence>
<proteinExistence type="predicted"/>
<sequence length="90" mass="10066">MSGECDVNDIICQLETLKSLRSLKVNMGQEAMLDRFPQLSGMDEKLVESIQETEGDLKTAIRKCGNIDEEATLEMGEPVQSEEEKTAEEE</sequence>
<reference evidence="1" key="1">
    <citation type="journal article" date="2015" name="Nature">
        <title>Complex archaea that bridge the gap between prokaryotes and eukaryotes.</title>
        <authorList>
            <person name="Spang A."/>
            <person name="Saw J.H."/>
            <person name="Jorgensen S.L."/>
            <person name="Zaremba-Niedzwiedzka K."/>
            <person name="Martijn J."/>
            <person name="Lind A.E."/>
            <person name="van Eijk R."/>
            <person name="Schleper C."/>
            <person name="Guy L."/>
            <person name="Ettema T.J."/>
        </authorList>
    </citation>
    <scope>NUCLEOTIDE SEQUENCE</scope>
</reference>
<gene>
    <name evidence="1" type="ORF">LCGC14_2011610</name>
</gene>